<dbReference type="GeneID" id="184861"/>
<reference evidence="3 4" key="1">
    <citation type="journal article" date="1998" name="Science">
        <title>Genome sequence of the nematode C. elegans: a platform for investigating biology.</title>
        <authorList>
            <consortium name="The C. elegans sequencing consortium"/>
            <person name="Sulson J.E."/>
            <person name="Waterston R."/>
        </authorList>
    </citation>
    <scope>NUCLEOTIDE SEQUENCE [LARGE SCALE GENOMIC DNA]</scope>
    <source>
        <strain evidence="3 4">Bristol N2</strain>
    </source>
</reference>
<dbReference type="AlphaFoldDB" id="Q9GZF0"/>
<organism evidence="3 4">
    <name type="scientific">Caenorhabditis elegans</name>
    <dbReference type="NCBI Taxonomy" id="6239"/>
    <lineage>
        <taxon>Eukaryota</taxon>
        <taxon>Metazoa</taxon>
        <taxon>Ecdysozoa</taxon>
        <taxon>Nematoda</taxon>
        <taxon>Chromadorea</taxon>
        <taxon>Rhabditida</taxon>
        <taxon>Rhabditina</taxon>
        <taxon>Rhabditomorpha</taxon>
        <taxon>Rhabditoidea</taxon>
        <taxon>Rhabditidae</taxon>
        <taxon>Peloderinae</taxon>
        <taxon>Caenorhabditis</taxon>
    </lineage>
</organism>
<gene>
    <name evidence="3" type="ORF">CELE_F22F7.2</name>
    <name evidence="3 5" type="ORF">F22F7.2</name>
</gene>
<dbReference type="KEGG" id="cel:CELE_F22F7.2"/>
<accession>Q9GZF0</accession>
<dbReference type="PhylomeDB" id="Q9GZF0"/>
<dbReference type="SMR" id="Q9GZF0"/>
<dbReference type="FunFam" id="3.40.50.720:FF:000178">
    <property type="entry name" value="Saccharopine dehydrogenase-like oxidoreductase"/>
    <property type="match status" value="1"/>
</dbReference>
<dbReference type="Proteomes" id="UP000001940">
    <property type="component" value="Chromosome V"/>
</dbReference>
<dbReference type="Bgee" id="WBGene00017720">
    <property type="expression patterns" value="Expressed in embryo and 2 other cell types or tissues"/>
</dbReference>
<dbReference type="Pfam" id="PF03435">
    <property type="entry name" value="Sacchrp_dh_NADP"/>
    <property type="match status" value="1"/>
</dbReference>
<dbReference type="InterPro" id="IPR036291">
    <property type="entry name" value="NAD(P)-bd_dom_sf"/>
</dbReference>
<protein>
    <submittedName>
        <fullName evidence="3">Saccharopine dehydrogenase NADP binding domain-containing protein</fullName>
    </submittedName>
</protein>
<evidence type="ECO:0000256" key="1">
    <source>
        <dbReference type="ARBA" id="ARBA00038048"/>
    </source>
</evidence>
<dbReference type="GO" id="GO:0016020">
    <property type="term" value="C:membrane"/>
    <property type="evidence" value="ECO:0007669"/>
    <property type="project" value="GOC"/>
</dbReference>
<dbReference type="PaxDb" id="6239-F22F7.2.1"/>
<dbReference type="PANTHER" id="PTHR12286:SF5">
    <property type="entry name" value="SACCHAROPINE DEHYDROGENASE-LIKE OXIDOREDUCTASE"/>
    <property type="match status" value="1"/>
</dbReference>
<dbReference type="GO" id="GO:0009247">
    <property type="term" value="P:glycolipid biosynthetic process"/>
    <property type="evidence" value="ECO:0000318"/>
    <property type="project" value="GO_Central"/>
</dbReference>
<dbReference type="OMA" id="KYSRYCG"/>
<evidence type="ECO:0000313" key="5">
    <source>
        <dbReference type="WormBase" id="F22F7.2"/>
    </source>
</evidence>
<dbReference type="HOGENOM" id="CLU_031002_1_0_1"/>
<dbReference type="Gene3D" id="3.40.50.720">
    <property type="entry name" value="NAD(P)-binding Rossmann-like Domain"/>
    <property type="match status" value="1"/>
</dbReference>
<dbReference type="InterPro" id="IPR005097">
    <property type="entry name" value="Sacchrp_dh_NADP-bd"/>
</dbReference>
<dbReference type="RefSeq" id="NP_503576.2">
    <property type="nucleotide sequence ID" value="NM_071175.3"/>
</dbReference>
<evidence type="ECO:0000259" key="2">
    <source>
        <dbReference type="Pfam" id="PF03435"/>
    </source>
</evidence>
<dbReference type="GO" id="GO:0005811">
    <property type="term" value="C:lipid droplet"/>
    <property type="evidence" value="ECO:0000318"/>
    <property type="project" value="GO_Central"/>
</dbReference>
<sequence length="422" mass="47210">MEARYDVVIYGATGVTGGKIFETLISCGKFDNYSIAIAGRSEKKLEEVLEKLEKSTGTSLKTRIGLLVCDSTNEESMGKMARRAKLIVNAVGPFRLHGEAVVKAAVENGANQIDVAGEPEWIERMEAKYGQMAKNNNVYIVSACGWDSIPADFGVKLLKRYFDGHLQRIDAFLQLHFGPSGYSFSATSLQALLLGFNGAPDLGSLRHSIMPKKIDHLLAPNKKRHFLWKIEEKGSEGWAMPFLGADKSIVTRSQYFDYVMNNVKPVRFTPFTRFESRWNALLLAALMGLLKTFSKYGTMQRFIMRYPELCSGKLFSKSGPSEEQMKEATFTYQFYGYGYGRGDPRDREPKKKLLVTCTGPDVGYIATSGCVLSSVLVFLKEKEKLPKSGGVYTTAYAFENTRLIDFLLDFGIKFDIEMPSKL</sequence>
<dbReference type="FunCoup" id="Q9GZF0">
    <property type="interactions" value="867"/>
</dbReference>
<name>Q9GZF0_CAEEL</name>
<dbReference type="eggNOG" id="KOG2733">
    <property type="taxonomic scope" value="Eukaryota"/>
</dbReference>
<evidence type="ECO:0000313" key="4">
    <source>
        <dbReference type="Proteomes" id="UP000001940"/>
    </source>
</evidence>
<dbReference type="EMBL" id="BX284605">
    <property type="protein sequence ID" value="CCD67441.1"/>
    <property type="molecule type" value="Genomic_DNA"/>
</dbReference>
<dbReference type="AGR" id="WB:WBGene00017720"/>
<dbReference type="PANTHER" id="PTHR12286">
    <property type="entry name" value="SACCHAROPINE DEHYDROGENASE-LIKE OXIDOREDUCTASE"/>
    <property type="match status" value="1"/>
</dbReference>
<evidence type="ECO:0000313" key="3">
    <source>
        <dbReference type="EMBL" id="CCD67441.1"/>
    </source>
</evidence>
<keyword evidence="4" id="KW-1185">Reference proteome</keyword>
<proteinExistence type="inferred from homology"/>
<dbReference type="SUPFAM" id="SSF51735">
    <property type="entry name" value="NAD(P)-binding Rossmann-fold domains"/>
    <property type="match status" value="1"/>
</dbReference>
<dbReference type="UCSC" id="F22F7.2">
    <property type="organism name" value="c. elegans"/>
</dbReference>
<dbReference type="InterPro" id="IPR051276">
    <property type="entry name" value="Saccharopine_DH-like_oxidrdct"/>
</dbReference>
<dbReference type="WormBase" id="F22F7.2">
    <property type="protein sequence ID" value="CE17692"/>
    <property type="gene ID" value="WBGene00017720"/>
</dbReference>
<dbReference type="InParanoid" id="Q9GZF0"/>
<dbReference type="CTD" id="184861"/>
<dbReference type="OrthoDB" id="10268090at2759"/>
<feature type="domain" description="Saccharopine dehydrogenase NADP binding" evidence="2">
    <location>
        <begin position="7"/>
        <end position="141"/>
    </location>
</feature>
<comment type="similarity">
    <text evidence="1">Belongs to the saccharopine dehydrogenase family.</text>
</comment>